<dbReference type="Gene3D" id="2.30.42.10">
    <property type="match status" value="2"/>
</dbReference>
<keyword evidence="10" id="KW-1185">Reference proteome</keyword>
<keyword evidence="2" id="KW-0677">Repeat</keyword>
<dbReference type="Proteomes" id="UP001195914">
    <property type="component" value="Unassembled WGS sequence"/>
</dbReference>
<evidence type="ECO:0000313" key="10">
    <source>
        <dbReference type="Proteomes" id="UP001195914"/>
    </source>
</evidence>
<proteinExistence type="predicted"/>
<comment type="caution">
    <text evidence="9">The sequence shown here is derived from an EMBL/GenBank/DDBJ whole genome shotgun (WGS) entry which is preliminary data.</text>
</comment>
<feature type="binding site" evidence="5">
    <location>
        <position position="17"/>
    </location>
    <ligand>
        <name>Zn(2+)</name>
        <dbReference type="ChEBI" id="CHEBI:29105"/>
    </ligand>
</feature>
<evidence type="ECO:0000313" key="9">
    <source>
        <dbReference type="EMBL" id="KAK1939734.1"/>
    </source>
</evidence>
<dbReference type="Pfam" id="PF04495">
    <property type="entry name" value="GRASP55_65"/>
    <property type="match status" value="1"/>
</dbReference>
<dbReference type="EMBL" id="JAHBMH010000007">
    <property type="protein sequence ID" value="KAK1939734.1"/>
    <property type="molecule type" value="Genomic_DNA"/>
</dbReference>
<comment type="subcellular location">
    <subcellularLocation>
        <location evidence="1">Golgi apparatus membrane</location>
    </subcellularLocation>
</comment>
<dbReference type="InterPro" id="IPR001478">
    <property type="entry name" value="PDZ"/>
</dbReference>
<dbReference type="GO" id="GO:0000139">
    <property type="term" value="C:Golgi membrane"/>
    <property type="evidence" value="ECO:0007669"/>
    <property type="project" value="UniProtKB-SubCell"/>
</dbReference>
<feature type="domain" description="PDZ GRASP-type" evidence="8">
    <location>
        <begin position="110"/>
        <end position="199"/>
    </location>
</feature>
<evidence type="ECO:0000256" key="2">
    <source>
        <dbReference type="ARBA" id="ARBA00022737"/>
    </source>
</evidence>
<evidence type="ECO:0000256" key="3">
    <source>
        <dbReference type="ARBA" id="ARBA00023034"/>
    </source>
</evidence>
<dbReference type="GO" id="GO:0007030">
    <property type="term" value="P:Golgi organization"/>
    <property type="evidence" value="ECO:0007669"/>
    <property type="project" value="TreeGrafter"/>
</dbReference>
<dbReference type="InterPro" id="IPR024958">
    <property type="entry name" value="GRASP_PDZ"/>
</dbReference>
<keyword evidence="5" id="KW-0479">Metal-binding</keyword>
<dbReference type="InterPro" id="IPR007583">
    <property type="entry name" value="GRASP55_65"/>
</dbReference>
<feature type="domain" description="PDZ" evidence="7">
    <location>
        <begin position="79"/>
        <end position="139"/>
    </location>
</feature>
<keyword evidence="5" id="KW-0862">Zinc</keyword>
<evidence type="ECO:0000259" key="8">
    <source>
        <dbReference type="PROSITE" id="PS51865"/>
    </source>
</evidence>
<dbReference type="SUPFAM" id="SSF50156">
    <property type="entry name" value="PDZ domain-like"/>
    <property type="match status" value="1"/>
</dbReference>
<keyword evidence="4" id="KW-0472">Membrane</keyword>
<dbReference type="PANTHER" id="PTHR12893:SF0">
    <property type="entry name" value="GRASP65"/>
    <property type="match status" value="1"/>
</dbReference>
<sequence length="320" mass="35310">MGANSSTVMPPGGLRVHRVYPNGPGEEAGFEVFFDYILEANNNRYCDDSEETLMRFTSFIASQENQEVTLNVYNARKKSLRLIKMTPRKWDGTGLLGLSVRFSEFSAMDEGAHVINVHEGSPASKAGLMPITDYLLATNLQLFVDSDCVRVHVGERVDEEVTLYVYNSITETIRKTVITPRTDWGGPGTLGCDLGNGYIHRIPLIKSTFNIPPEREMSDENVMPNEEETLDLSAAAATTALFDVSSERTNKAISNESLSADCSVISISAETQVTEDEASSEEPYLPPSIVNLQHASNLMDNDKDDTPSAYDNTPMDEQYA</sequence>
<accession>A0AAD9GJK6</accession>
<dbReference type="InterPro" id="IPR036034">
    <property type="entry name" value="PDZ_sf"/>
</dbReference>
<evidence type="ECO:0000256" key="1">
    <source>
        <dbReference type="ARBA" id="ARBA00004394"/>
    </source>
</evidence>
<dbReference type="GO" id="GO:0046872">
    <property type="term" value="F:metal ion binding"/>
    <property type="evidence" value="ECO:0007669"/>
    <property type="project" value="UniProtKB-KW"/>
</dbReference>
<evidence type="ECO:0000256" key="4">
    <source>
        <dbReference type="ARBA" id="ARBA00023136"/>
    </source>
</evidence>
<keyword evidence="3" id="KW-0333">Golgi apparatus</keyword>
<name>A0AAD9GJK6_BABDI</name>
<dbReference type="AlphaFoldDB" id="A0AAD9GJK6"/>
<reference evidence="9" key="2">
    <citation type="submission" date="2021-05" db="EMBL/GenBank/DDBJ databases">
        <authorList>
            <person name="Pain A."/>
        </authorList>
    </citation>
    <scope>NUCLEOTIDE SEQUENCE</scope>
    <source>
        <strain evidence="9">1802A</strain>
    </source>
</reference>
<dbReference type="PANTHER" id="PTHR12893">
    <property type="entry name" value="GOLGI REASSEMBLY STACKING PROTEIN GRASP"/>
    <property type="match status" value="1"/>
</dbReference>
<feature type="domain" description="PDZ GRASP-type" evidence="8">
    <location>
        <begin position="12"/>
        <end position="105"/>
    </location>
</feature>
<feature type="region of interest" description="Disordered" evidence="6">
    <location>
        <begin position="295"/>
        <end position="320"/>
    </location>
</feature>
<evidence type="ECO:0000256" key="6">
    <source>
        <dbReference type="SAM" id="MobiDB-lite"/>
    </source>
</evidence>
<evidence type="ECO:0000259" key="7">
    <source>
        <dbReference type="PROSITE" id="PS50106"/>
    </source>
</evidence>
<dbReference type="PROSITE" id="PS50106">
    <property type="entry name" value="PDZ"/>
    <property type="match status" value="1"/>
</dbReference>
<gene>
    <name evidence="9" type="ORF">X943_002718</name>
</gene>
<reference evidence="9" key="1">
    <citation type="journal article" date="2014" name="Nucleic Acids Res.">
        <title>The evolutionary dynamics of variant antigen genes in Babesia reveal a history of genomic innovation underlying host-parasite interaction.</title>
        <authorList>
            <person name="Jackson A.P."/>
            <person name="Otto T.D."/>
            <person name="Darby A."/>
            <person name="Ramaprasad A."/>
            <person name="Xia D."/>
            <person name="Echaide I.E."/>
            <person name="Farber M."/>
            <person name="Gahlot S."/>
            <person name="Gamble J."/>
            <person name="Gupta D."/>
            <person name="Gupta Y."/>
            <person name="Jackson L."/>
            <person name="Malandrin L."/>
            <person name="Malas T.B."/>
            <person name="Moussa E."/>
            <person name="Nair M."/>
            <person name="Reid A.J."/>
            <person name="Sanders M."/>
            <person name="Sharma J."/>
            <person name="Tracey A."/>
            <person name="Quail M.A."/>
            <person name="Weir W."/>
            <person name="Wastling J.M."/>
            <person name="Hall N."/>
            <person name="Willadsen P."/>
            <person name="Lingelbach K."/>
            <person name="Shiels B."/>
            <person name="Tait A."/>
            <person name="Berriman M."/>
            <person name="Allred D.R."/>
            <person name="Pain A."/>
        </authorList>
    </citation>
    <scope>NUCLEOTIDE SEQUENCE</scope>
    <source>
        <strain evidence="9">1802A</strain>
    </source>
</reference>
<dbReference type="PROSITE" id="PS51865">
    <property type="entry name" value="PDZ_GRASP"/>
    <property type="match status" value="2"/>
</dbReference>
<protein>
    <submittedName>
        <fullName evidence="9">Uncharacterized protein</fullName>
    </submittedName>
</protein>
<organism evidence="9 10">
    <name type="scientific">Babesia divergens</name>
    <dbReference type="NCBI Taxonomy" id="32595"/>
    <lineage>
        <taxon>Eukaryota</taxon>
        <taxon>Sar</taxon>
        <taxon>Alveolata</taxon>
        <taxon>Apicomplexa</taxon>
        <taxon>Aconoidasida</taxon>
        <taxon>Piroplasmida</taxon>
        <taxon>Babesiidae</taxon>
        <taxon>Babesia</taxon>
    </lineage>
</organism>
<evidence type="ECO:0000256" key="5">
    <source>
        <dbReference type="PIRSR" id="PIRSR607583-1"/>
    </source>
</evidence>